<comment type="catalytic activity">
    <reaction evidence="10 11">
        <text>L-lysyl(79)-[histone H3] + 3 S-adenosyl-L-methionine = N(6),N(6),N(6)-trimethyl-L-lysyl(79)-[histone H3] + 3 S-adenosyl-L-homocysteine + 3 H(+)</text>
        <dbReference type="Rhea" id="RHEA:60328"/>
        <dbReference type="Rhea" id="RHEA-COMP:15549"/>
        <dbReference type="Rhea" id="RHEA-COMP:15552"/>
        <dbReference type="ChEBI" id="CHEBI:15378"/>
        <dbReference type="ChEBI" id="CHEBI:29969"/>
        <dbReference type="ChEBI" id="CHEBI:57856"/>
        <dbReference type="ChEBI" id="CHEBI:59789"/>
        <dbReference type="ChEBI" id="CHEBI:61961"/>
        <dbReference type="EC" id="2.1.1.360"/>
    </reaction>
</comment>
<dbReference type="PROSITE" id="PS51569">
    <property type="entry name" value="DOT1"/>
    <property type="match status" value="1"/>
</dbReference>
<keyword evidence="5 11" id="KW-0808">Transferase</keyword>
<comment type="miscellaneous">
    <text evidence="11">In contrast to other lysine histone methyltransferases, it does not contain a SET domain, suggesting the existence of another mechanism for methylation of lysine residues of histones.</text>
</comment>
<dbReference type="Gene3D" id="3.40.50.150">
    <property type="entry name" value="Vaccinia Virus protein VP39"/>
    <property type="match status" value="1"/>
</dbReference>
<dbReference type="GO" id="GO:0000077">
    <property type="term" value="P:DNA damage checkpoint signaling"/>
    <property type="evidence" value="ECO:0007669"/>
    <property type="project" value="TreeGrafter"/>
</dbReference>
<proteinExistence type="inferred from homology"/>
<evidence type="ECO:0000256" key="4">
    <source>
        <dbReference type="ARBA" id="ARBA00022603"/>
    </source>
</evidence>
<reference evidence="14" key="1">
    <citation type="journal article" date="2017" name="Nat. Ecol. Evol.">
        <title>Genome expansion and lineage-specific genetic innovations in the forest pathogenic fungi Armillaria.</title>
        <authorList>
            <person name="Sipos G."/>
            <person name="Prasanna A.N."/>
            <person name="Walter M.C."/>
            <person name="O'Connor E."/>
            <person name="Balint B."/>
            <person name="Krizsan K."/>
            <person name="Kiss B."/>
            <person name="Hess J."/>
            <person name="Varga T."/>
            <person name="Slot J."/>
            <person name="Riley R."/>
            <person name="Boka B."/>
            <person name="Rigling D."/>
            <person name="Barry K."/>
            <person name="Lee J."/>
            <person name="Mihaltcheva S."/>
            <person name="LaButti K."/>
            <person name="Lipzen A."/>
            <person name="Waldron R."/>
            <person name="Moloney N.M."/>
            <person name="Sperisen C."/>
            <person name="Kredics L."/>
            <person name="Vagvoelgyi C."/>
            <person name="Patrignani A."/>
            <person name="Fitzpatrick D."/>
            <person name="Nagy I."/>
            <person name="Doyle S."/>
            <person name="Anderson J.B."/>
            <person name="Grigoriev I.V."/>
            <person name="Gueldener U."/>
            <person name="Muensterkoetter M."/>
            <person name="Nagy L.G."/>
        </authorList>
    </citation>
    <scope>NUCLEOTIDE SEQUENCE [LARGE SCALE GENOMIC DNA]</scope>
    <source>
        <strain evidence="14">Ar21-2</strain>
    </source>
</reference>
<evidence type="ECO:0000256" key="6">
    <source>
        <dbReference type="ARBA" id="ARBA00022691"/>
    </source>
</evidence>
<dbReference type="InterPro" id="IPR025789">
    <property type="entry name" value="DOT1_dom"/>
</dbReference>
<keyword evidence="6 11" id="KW-0949">S-adenosyl-L-methionine</keyword>
<feature type="domain" description="DOT1" evidence="12">
    <location>
        <begin position="1"/>
        <end position="104"/>
    </location>
</feature>
<dbReference type="SUPFAM" id="SSF53335">
    <property type="entry name" value="S-adenosyl-L-methionine-dependent methyltransferases"/>
    <property type="match status" value="1"/>
</dbReference>
<evidence type="ECO:0000256" key="3">
    <source>
        <dbReference type="ARBA" id="ARBA00020987"/>
    </source>
</evidence>
<dbReference type="GO" id="GO:0032259">
    <property type="term" value="P:methylation"/>
    <property type="evidence" value="ECO:0007669"/>
    <property type="project" value="UniProtKB-KW"/>
</dbReference>
<sequence length="104" mass="11353">LIDNIVNVTGIGPHSTFVDFGSGVGNVCSQISLKTGCRCYGVELLANPAQLARALLEQIHVFSHICGYKHKGQVNLYHGDMRTNGTTMPAIKEADVIYINNFKF</sequence>
<dbReference type="InParanoid" id="A0A2H3D0W0"/>
<dbReference type="EC" id="2.1.1.360" evidence="2 11"/>
<keyword evidence="4 11" id="KW-0489">Methyltransferase</keyword>
<comment type="subcellular location">
    <subcellularLocation>
        <location evidence="1 11">Nucleus</location>
    </subcellularLocation>
</comment>
<dbReference type="InterPro" id="IPR030445">
    <property type="entry name" value="H3-K79_meTrfase"/>
</dbReference>
<evidence type="ECO:0000256" key="9">
    <source>
        <dbReference type="ARBA" id="ARBA00029821"/>
    </source>
</evidence>
<dbReference type="EMBL" id="KZ293714">
    <property type="protein sequence ID" value="PBK82657.1"/>
    <property type="molecule type" value="Genomic_DNA"/>
</dbReference>
<evidence type="ECO:0000259" key="12">
    <source>
        <dbReference type="PROSITE" id="PS51569"/>
    </source>
</evidence>
<dbReference type="GO" id="GO:0006281">
    <property type="term" value="P:DNA repair"/>
    <property type="evidence" value="ECO:0007669"/>
    <property type="project" value="TreeGrafter"/>
</dbReference>
<comment type="similarity">
    <text evidence="11">Belongs to the class I-like SAM-binding methyltransferase superfamily. DOT1 family.</text>
</comment>
<dbReference type="GO" id="GO:0005634">
    <property type="term" value="C:nucleus"/>
    <property type="evidence" value="ECO:0007669"/>
    <property type="project" value="UniProtKB-SubCell"/>
</dbReference>
<comment type="function">
    <text evidence="11">Histone methyltransferase that specifically trimethylates histone H3 to form H3K79me3. This methylation is required for telomere silencing and for the pachytene checkpoint during the meiotic cell cycle by allowing the recruitment of RAD9 to double strand breaks. Nucleosomes are preferred as substrate compared to free histone.</text>
</comment>
<feature type="non-terminal residue" evidence="13">
    <location>
        <position position="104"/>
    </location>
</feature>
<keyword evidence="7 11" id="KW-0156">Chromatin regulator</keyword>
<keyword evidence="14" id="KW-1185">Reference proteome</keyword>
<feature type="non-terminal residue" evidence="13">
    <location>
        <position position="1"/>
    </location>
</feature>
<dbReference type="AlphaFoldDB" id="A0A2H3D0W0"/>
<gene>
    <name evidence="13" type="ORF">ARMGADRAFT_894475</name>
</gene>
<evidence type="ECO:0000256" key="11">
    <source>
        <dbReference type="RuleBase" id="RU271113"/>
    </source>
</evidence>
<dbReference type="PANTHER" id="PTHR21451">
    <property type="entry name" value="HISTONE H3 METHYLTRANSFERASE"/>
    <property type="match status" value="1"/>
</dbReference>
<evidence type="ECO:0000313" key="13">
    <source>
        <dbReference type="EMBL" id="PBK82657.1"/>
    </source>
</evidence>
<name>A0A2H3D0W0_ARMGA</name>
<evidence type="ECO:0000256" key="10">
    <source>
        <dbReference type="ARBA" id="ARBA00047770"/>
    </source>
</evidence>
<organism evidence="13 14">
    <name type="scientific">Armillaria gallica</name>
    <name type="common">Bulbous honey fungus</name>
    <name type="synonym">Armillaria bulbosa</name>
    <dbReference type="NCBI Taxonomy" id="47427"/>
    <lineage>
        <taxon>Eukaryota</taxon>
        <taxon>Fungi</taxon>
        <taxon>Dikarya</taxon>
        <taxon>Basidiomycota</taxon>
        <taxon>Agaricomycotina</taxon>
        <taxon>Agaricomycetes</taxon>
        <taxon>Agaricomycetidae</taxon>
        <taxon>Agaricales</taxon>
        <taxon>Marasmiineae</taxon>
        <taxon>Physalacriaceae</taxon>
        <taxon>Armillaria</taxon>
    </lineage>
</organism>
<evidence type="ECO:0000313" key="14">
    <source>
        <dbReference type="Proteomes" id="UP000217790"/>
    </source>
</evidence>
<dbReference type="OrthoDB" id="443402at2759"/>
<accession>A0A2H3D0W0</accession>
<evidence type="ECO:0000256" key="8">
    <source>
        <dbReference type="ARBA" id="ARBA00023242"/>
    </source>
</evidence>
<evidence type="ECO:0000256" key="7">
    <source>
        <dbReference type="ARBA" id="ARBA00022853"/>
    </source>
</evidence>
<dbReference type="PANTHER" id="PTHR21451:SF0">
    <property type="entry name" value="HISTONE-LYSINE N-METHYLTRANSFERASE, H3 LYSINE-79 SPECIFIC"/>
    <property type="match status" value="1"/>
</dbReference>
<dbReference type="Pfam" id="PF08123">
    <property type="entry name" value="DOT1"/>
    <property type="match status" value="1"/>
</dbReference>
<evidence type="ECO:0000256" key="5">
    <source>
        <dbReference type="ARBA" id="ARBA00022679"/>
    </source>
</evidence>
<evidence type="ECO:0000256" key="1">
    <source>
        <dbReference type="ARBA" id="ARBA00004123"/>
    </source>
</evidence>
<dbReference type="GO" id="GO:0140956">
    <property type="term" value="F:histone H3K79 trimethyltransferase activity"/>
    <property type="evidence" value="ECO:0007669"/>
    <property type="project" value="UniProtKB-EC"/>
</dbReference>
<evidence type="ECO:0000256" key="2">
    <source>
        <dbReference type="ARBA" id="ARBA00012190"/>
    </source>
</evidence>
<protein>
    <recommendedName>
        <fullName evidence="3 11">Histone-lysine N-methyltransferase, H3 lysine-79 specific</fullName>
        <ecNumber evidence="2 11">2.1.1.360</ecNumber>
    </recommendedName>
    <alternativeName>
        <fullName evidence="9 11">Histone H3-K79 methyltransferase</fullName>
    </alternativeName>
</protein>
<dbReference type="InterPro" id="IPR029063">
    <property type="entry name" value="SAM-dependent_MTases_sf"/>
</dbReference>
<dbReference type="STRING" id="47427.A0A2H3D0W0"/>
<dbReference type="Proteomes" id="UP000217790">
    <property type="component" value="Unassembled WGS sequence"/>
</dbReference>
<keyword evidence="8 11" id="KW-0539">Nucleus</keyword>
<comment type="activity regulation">
    <text evidence="11">Ubiquitination of histone H2B to form H2BK123ub1 is required for efficient DOT1 methyltransferase activity on histone H3.</text>
</comment>